<sequence length="254" mass="29149">MEGQYHPSVLLILASPQIIQRSPEWFAFRKAHVTASEASIVIAQGKGLRTLMNRKKYQAVNGSSFSNEFTKIGAENESKIVEKYRLMYPDVIVHDQLPIIKHQRFDFLAASLDACTNTGINVEMKTSFKTTRIHSIPKAYYDQVQLQMEVANLDMTHLVYQYINLPDQPVIVHEVHRNTDWFSEHLHKFRIFVEELRAMSPCMFDMSYLKKQTLIPSIATECATPTWSGSSVGASHDEQQKPPQPTQMKHHAFQ</sequence>
<dbReference type="Gene3D" id="3.90.320.10">
    <property type="match status" value="1"/>
</dbReference>
<accession>Q6XLZ3</accession>
<dbReference type="PANTHER" id="PTHR46609:SF6">
    <property type="entry name" value="EXONUCLEASE, PHAGE-TYPE_RECB, C-TERMINAL DOMAIN-CONTAINING PROTEIN-RELATED"/>
    <property type="match status" value="1"/>
</dbReference>
<name>Q6XLZ3_9PHYC</name>
<evidence type="ECO:0000259" key="2">
    <source>
        <dbReference type="Pfam" id="PF09588"/>
    </source>
</evidence>
<dbReference type="InterPro" id="IPR011604">
    <property type="entry name" value="PDDEXK-like_dom_sf"/>
</dbReference>
<reference evidence="3" key="1">
    <citation type="journal article" date="2003" name="J. Mol. Evol.">
        <title>Comparisons of two large phaeoviral genomes and evolutionary implications.</title>
        <authorList>
            <person name="Delaroque N."/>
            <person name="Boland W."/>
            <person name="Muller D.G."/>
            <person name="Knippers R."/>
        </authorList>
    </citation>
    <scope>NUCLEOTIDE SEQUENCE</scope>
    <source>
        <strain evidence="3">FirrV-1</strain>
    </source>
</reference>
<dbReference type="GeneID" id="41332233"/>
<dbReference type="InterPro" id="IPR011335">
    <property type="entry name" value="Restrct_endonuc-II-like"/>
</dbReference>
<dbReference type="SUPFAM" id="SSF52980">
    <property type="entry name" value="Restriction endonuclease-like"/>
    <property type="match status" value="1"/>
</dbReference>
<dbReference type="RefSeq" id="YP_009665656.1">
    <property type="nucleotide sequence ID" value="NC_043252.1"/>
</dbReference>
<organism evidence="3">
    <name type="scientific">Feldmannia irregularis virus a</name>
    <dbReference type="NCBI Taxonomy" id="231992"/>
    <lineage>
        <taxon>Viruses</taxon>
        <taxon>Varidnaviria</taxon>
        <taxon>Bamfordvirae</taxon>
        <taxon>Nucleocytoviricota</taxon>
        <taxon>Megaviricetes</taxon>
        <taxon>Algavirales</taxon>
        <taxon>Phycodnaviridae</taxon>
        <taxon>Phaeovirus</taxon>
        <taxon>Phaeovirus irregularis</taxon>
    </lineage>
</organism>
<dbReference type="InterPro" id="IPR051703">
    <property type="entry name" value="NF-kappa-B_Signaling_Reg"/>
</dbReference>
<evidence type="ECO:0000256" key="1">
    <source>
        <dbReference type="SAM" id="MobiDB-lite"/>
    </source>
</evidence>
<dbReference type="KEGG" id="vg:41332233"/>
<protein>
    <submittedName>
        <fullName evidence="3">FirrV-1-B43</fullName>
    </submittedName>
</protein>
<feature type="domain" description="YqaJ viral recombinase" evidence="2">
    <location>
        <begin position="24"/>
        <end position="153"/>
    </location>
</feature>
<dbReference type="EMBL" id="AY225134">
    <property type="protein sequence ID" value="AAR26918.1"/>
    <property type="molecule type" value="Genomic_DNA"/>
</dbReference>
<dbReference type="PANTHER" id="PTHR46609">
    <property type="entry name" value="EXONUCLEASE, PHAGE-TYPE/RECB, C-TERMINAL DOMAIN-CONTAINING PROTEIN"/>
    <property type="match status" value="1"/>
</dbReference>
<feature type="region of interest" description="Disordered" evidence="1">
    <location>
        <begin position="229"/>
        <end position="254"/>
    </location>
</feature>
<dbReference type="InterPro" id="IPR019080">
    <property type="entry name" value="YqaJ_viral_recombinase"/>
</dbReference>
<evidence type="ECO:0000313" key="3">
    <source>
        <dbReference type="EMBL" id="AAR26918.1"/>
    </source>
</evidence>
<proteinExistence type="predicted"/>
<reference evidence="3" key="2">
    <citation type="submission" date="2003-01" db="EMBL/GenBank/DDBJ databases">
        <title>Partial Nucleotide Sequence of the Feldmannia irregularis Virus FirrV-1 Genome: On the Evolution of Large Phaeoviral Genomes.</title>
        <authorList>
            <person name="Delaroque N."/>
            <person name="Knippers R."/>
            <person name="Mueller D.G."/>
            <person name="Boland W."/>
        </authorList>
    </citation>
    <scope>NUCLEOTIDE SEQUENCE</scope>
    <source>
        <strain evidence="3">FirrV-1</strain>
    </source>
</reference>
<dbReference type="Pfam" id="PF09588">
    <property type="entry name" value="YqaJ"/>
    <property type="match status" value="1"/>
</dbReference>